<accession>A0A1H9JFC8</accession>
<dbReference type="RefSeq" id="WP_092580021.1">
    <property type="nucleotide sequence ID" value="NZ_FOFN01000003.1"/>
</dbReference>
<dbReference type="EMBL" id="FOFN01000003">
    <property type="protein sequence ID" value="SEQ85457.1"/>
    <property type="molecule type" value="Genomic_DNA"/>
</dbReference>
<feature type="domain" description="Tail specific protease" evidence="1">
    <location>
        <begin position="240"/>
        <end position="507"/>
    </location>
</feature>
<dbReference type="GO" id="GO:0008236">
    <property type="term" value="F:serine-type peptidase activity"/>
    <property type="evidence" value="ECO:0007669"/>
    <property type="project" value="InterPro"/>
</dbReference>
<keyword evidence="3" id="KW-1185">Reference proteome</keyword>
<evidence type="ECO:0000313" key="2">
    <source>
        <dbReference type="EMBL" id="SEQ85457.1"/>
    </source>
</evidence>
<evidence type="ECO:0000313" key="3">
    <source>
        <dbReference type="Proteomes" id="UP000198999"/>
    </source>
</evidence>
<gene>
    <name evidence="2" type="ORF">SAMN05421824_2496</name>
</gene>
<proteinExistence type="predicted"/>
<protein>
    <submittedName>
        <fullName evidence="2">Peptidase family S41</fullName>
    </submittedName>
</protein>
<dbReference type="SUPFAM" id="SSF52096">
    <property type="entry name" value="ClpP/crotonase"/>
    <property type="match status" value="1"/>
</dbReference>
<dbReference type="InterPro" id="IPR029045">
    <property type="entry name" value="ClpP/crotonase-like_dom_sf"/>
</dbReference>
<evidence type="ECO:0000259" key="1">
    <source>
        <dbReference type="SMART" id="SM00245"/>
    </source>
</evidence>
<reference evidence="2 3" key="1">
    <citation type="submission" date="2016-10" db="EMBL/GenBank/DDBJ databases">
        <authorList>
            <person name="de Groot N.N."/>
        </authorList>
    </citation>
    <scope>NUCLEOTIDE SEQUENCE [LARGE SCALE GENOMIC DNA]</scope>
    <source>
        <strain evidence="2 3">DSM 21035</strain>
    </source>
</reference>
<organism evidence="2 3">
    <name type="scientific">Hyunsoonleella jejuensis</name>
    <dbReference type="NCBI Taxonomy" id="419940"/>
    <lineage>
        <taxon>Bacteria</taxon>
        <taxon>Pseudomonadati</taxon>
        <taxon>Bacteroidota</taxon>
        <taxon>Flavobacteriia</taxon>
        <taxon>Flavobacteriales</taxon>
        <taxon>Flavobacteriaceae</taxon>
    </lineage>
</organism>
<sequence>MKRFFFGIISALFLISCGSVKKHNENISKLHSVDDLRNDVDKLYHQLKKHHPKLYQYTSQEIMEFKFDSLKQSIRTPMDSRDFYKKVAPVLTSVRQGHVSIRPLGKRFKRKERKALKEKKFEFYDLDFQYIDGKLIVERTIGKDSSFVGAEVVSIAGESASELLEVYKTRFASDGYNVTLYDRFVSKGFKSFYVRDKGFLDSLKVTFKANDSVFSKTFKRVPKKEKKRTDSAKVKNDSIKKVKRKKLTKQERDSIKIAAKKRKKYNRKHGYIPRTKSYTRNFSFIGNDSTVAYMKIRGFSNGNYKKFYEESFKKIDSAKSKYFILDLRDNGGGRIAEIERLYSYLTDKEFQFITESEVNSRIPILKSIMSNTTPTGLKILSGILSPILIVQNVLRIKKKDGKLYYKFKYVKPEVPNPLNFKGKVYVLINGNSFSASSIISTNLQATKRATFVGEETGGAYNGTVAGFYKLYQLPNSKLITRIGLMQIEAPYKQEPDGFGVKPDIEIVPTIKDIQQQKDPELEWILNDIDTTN</sequence>
<dbReference type="PANTHER" id="PTHR32060">
    <property type="entry name" value="TAIL-SPECIFIC PROTEASE"/>
    <property type="match status" value="1"/>
</dbReference>
<dbReference type="GO" id="GO:0004175">
    <property type="term" value="F:endopeptidase activity"/>
    <property type="evidence" value="ECO:0007669"/>
    <property type="project" value="TreeGrafter"/>
</dbReference>
<dbReference type="SMART" id="SM00245">
    <property type="entry name" value="TSPc"/>
    <property type="match status" value="1"/>
</dbReference>
<dbReference type="PANTHER" id="PTHR32060:SF22">
    <property type="entry name" value="CARBOXYL-TERMINAL-PROCESSING PEPTIDASE 3, CHLOROPLASTIC"/>
    <property type="match status" value="1"/>
</dbReference>
<dbReference type="Gene3D" id="3.90.226.10">
    <property type="entry name" value="2-enoyl-CoA Hydratase, Chain A, domain 1"/>
    <property type="match status" value="1"/>
</dbReference>
<dbReference type="PROSITE" id="PS51257">
    <property type="entry name" value="PROKAR_LIPOPROTEIN"/>
    <property type="match status" value="1"/>
</dbReference>
<dbReference type="GO" id="GO:0006508">
    <property type="term" value="P:proteolysis"/>
    <property type="evidence" value="ECO:0007669"/>
    <property type="project" value="InterPro"/>
</dbReference>
<dbReference type="Pfam" id="PF03572">
    <property type="entry name" value="Peptidase_S41"/>
    <property type="match status" value="1"/>
</dbReference>
<dbReference type="Proteomes" id="UP000198999">
    <property type="component" value="Unassembled WGS sequence"/>
</dbReference>
<dbReference type="OrthoDB" id="5480566at2"/>
<dbReference type="AlphaFoldDB" id="A0A1H9JFC8"/>
<dbReference type="InterPro" id="IPR005151">
    <property type="entry name" value="Tail-specific_protease"/>
</dbReference>
<name>A0A1H9JFC8_9FLAO</name>
<dbReference type="STRING" id="419940.SAMN05421824_2496"/>